<proteinExistence type="predicted"/>
<evidence type="ECO:0000313" key="3">
    <source>
        <dbReference type="Proteomes" id="UP001139721"/>
    </source>
</evidence>
<dbReference type="Proteomes" id="UP001139721">
    <property type="component" value="Unassembled WGS sequence"/>
</dbReference>
<keyword evidence="3" id="KW-1185">Reference proteome</keyword>
<protein>
    <submittedName>
        <fullName evidence="2">Uncharacterized protein</fullName>
    </submittedName>
</protein>
<sequence length="507" mass="58256">MPQSDKNLPEITDNGLDEFVDKLLNRIADESDEGKQALLATMAIAQSLYNKPLESWFTGWFYVFSRTRGPEIVEVMKSIEVFPDAYTRLQDIKLLAKKGEWHPDSSYNYYLFVELIKSVPGYKPLDKELVHPITIKIKDKIIDKIDSFMYQYKANQLSIASREKEREAIRQSMQKSEDKVVVFDNLDKAQVSAPKNPEKTHFCLILTNQIWHLSWIDLTGKVYKLYPTDELISLLVNQKEHEDEQQKLIPEKQSDELSELFVKQKEHKEEQLRLIHEKQLKKECLKAREIFLEKVQLHINPKDPATRLPLNNESLIARGVVTSFILRGKPNQYSLYWINTLGKDTEISLAAYPQFKMWLDSQGALSEEQLPQLKSYLLSVNTAKTLTGIEDFKNELQECLTQGPKKAVNTGSQKTIPKRLEMSLFADVVKTVAEQHKKTSDKEEPQQKPSTVAKELIDSEEIPSAPTVSSTRLHADKYAALSLLFSQRGKQIAQEPRDETQPGHTLI</sequence>
<feature type="compositionally biased region" description="Basic and acidic residues" evidence="1">
    <location>
        <begin position="435"/>
        <end position="446"/>
    </location>
</feature>
<accession>A0A9X2D2Z2</accession>
<dbReference type="RefSeq" id="WP_250424334.1">
    <property type="nucleotide sequence ID" value="NZ_JAJKBJ010000028.1"/>
</dbReference>
<feature type="region of interest" description="Disordered" evidence="1">
    <location>
        <begin position="435"/>
        <end position="471"/>
    </location>
</feature>
<evidence type="ECO:0000256" key="1">
    <source>
        <dbReference type="SAM" id="MobiDB-lite"/>
    </source>
</evidence>
<dbReference type="AlphaFoldDB" id="A0A9X2D2Z2"/>
<evidence type="ECO:0000313" key="2">
    <source>
        <dbReference type="EMBL" id="MCL9685511.1"/>
    </source>
</evidence>
<name>A0A9X2D2Z2_9GAMM</name>
<dbReference type="EMBL" id="JAJKBJ010000028">
    <property type="protein sequence ID" value="MCL9685511.1"/>
    <property type="molecule type" value="Genomic_DNA"/>
</dbReference>
<gene>
    <name evidence="2" type="ORF">LOX96_15515</name>
</gene>
<comment type="caution">
    <text evidence="2">The sequence shown here is derived from an EMBL/GenBank/DDBJ whole genome shotgun (WGS) entry which is preliminary data.</text>
</comment>
<organism evidence="2 3">
    <name type="scientific">Legionella maioricensis</name>
    <dbReference type="NCBI Taxonomy" id="2896528"/>
    <lineage>
        <taxon>Bacteria</taxon>
        <taxon>Pseudomonadati</taxon>
        <taxon>Pseudomonadota</taxon>
        <taxon>Gammaproteobacteria</taxon>
        <taxon>Legionellales</taxon>
        <taxon>Legionellaceae</taxon>
        <taxon>Legionella</taxon>
    </lineage>
</organism>
<reference evidence="2" key="1">
    <citation type="submission" date="2021-11" db="EMBL/GenBank/DDBJ databases">
        <title>Legionella maioricencis sp. nov., a new species isolated from hot water samples in Mallorca.</title>
        <authorList>
            <person name="Crespi S."/>
            <person name="Drasar V."/>
            <person name="Salva-Serra F."/>
            <person name="Jaen-Luchoro D."/>
            <person name="Pineiro-Iglesias B."/>
            <person name="Aliaga F."/>
            <person name="Fernandez-Juarez V."/>
            <person name="Coll G."/>
            <person name="Moore E.R.B."/>
            <person name="Bennasar-Figueras A."/>
        </authorList>
    </citation>
    <scope>NUCLEOTIDE SEQUENCE</scope>
    <source>
        <strain evidence="2">HCPI-6</strain>
    </source>
</reference>